<keyword evidence="3" id="KW-1185">Reference proteome</keyword>
<sequence length="481" mass="53421">MARQAITPGGALLRSSRMFSLPKPLTHSSSKHARQDDLRSNTMTQPIPQYQAIASPYTSREKGDWGLKRQMPLKYTLAVSSPSLRIHQIDTRESVTDYASAADHVVSLEKFQQLGVCMAPQPPHANSITAISYSPALANKSVFEESTDVTAVTKHTRKLYCQRWKFRGPNVGAMTYGQLLQYIRKQVQPRRAAFNELIRKKKAEQMTSVQRQEAISKGEKPPPPVRAREIKDQELTEYICLLRNDRLTLFDLVADFLDLVPLPPPAHIIDALKKSSLKSQYKSAGQPASHPSAGISYLRTSSCMDNHPLYGPQEYPEPVLARVLRPRFQTMLPRLGIGGFVTTVPSGNNEFNRRHDLKKVAPPKGVSYLDLETPGGAKTYIQAKRAHVDPLGRVVLEAGLTSAEAKLIALERKGLKTVYNNDPLIPVLHASNNQKSDDSDHLEPVDQEINSSVEGMNVDPETDIMSSSEAYGLGRPENLDS</sequence>
<comment type="caution">
    <text evidence="2">The sequence shown here is derived from an EMBL/GenBank/DDBJ whole genome shotgun (WGS) entry which is preliminary data.</text>
</comment>
<dbReference type="InterPro" id="IPR016712">
    <property type="entry name" value="Rbsml_bS1m-like"/>
</dbReference>
<protein>
    <submittedName>
        <fullName evidence="2">Uncharacterized protein</fullName>
    </submittedName>
</protein>
<dbReference type="PANTHER" id="PTHR28058:SF1">
    <property type="entry name" value="SMALL RIBOSOMAL SUBUNIT PROTEIN BS1M"/>
    <property type="match status" value="1"/>
</dbReference>
<accession>A0A2C5XWP9</accession>
<name>A0A2C5XWP9_9HYPO</name>
<evidence type="ECO:0000313" key="3">
    <source>
        <dbReference type="Proteomes" id="UP000226192"/>
    </source>
</evidence>
<proteinExistence type="predicted"/>
<dbReference type="GO" id="GO:0070124">
    <property type="term" value="P:mitochondrial translational initiation"/>
    <property type="evidence" value="ECO:0007669"/>
    <property type="project" value="TreeGrafter"/>
</dbReference>
<gene>
    <name evidence="2" type="ORF">CDD81_2570</name>
</gene>
<organism evidence="2 3">
    <name type="scientific">Ophiocordyceps australis</name>
    <dbReference type="NCBI Taxonomy" id="1399860"/>
    <lineage>
        <taxon>Eukaryota</taxon>
        <taxon>Fungi</taxon>
        <taxon>Dikarya</taxon>
        <taxon>Ascomycota</taxon>
        <taxon>Pezizomycotina</taxon>
        <taxon>Sordariomycetes</taxon>
        <taxon>Hypocreomycetidae</taxon>
        <taxon>Hypocreales</taxon>
        <taxon>Ophiocordycipitaceae</taxon>
        <taxon>Ophiocordyceps</taxon>
    </lineage>
</organism>
<dbReference type="OrthoDB" id="3913595at2759"/>
<evidence type="ECO:0000256" key="1">
    <source>
        <dbReference type="SAM" id="MobiDB-lite"/>
    </source>
</evidence>
<dbReference type="AlphaFoldDB" id="A0A2C5XWP9"/>
<feature type="region of interest" description="Disordered" evidence="1">
    <location>
        <begin position="21"/>
        <end position="41"/>
    </location>
</feature>
<evidence type="ECO:0000313" key="2">
    <source>
        <dbReference type="EMBL" id="PHH59803.1"/>
    </source>
</evidence>
<dbReference type="GO" id="GO:0005763">
    <property type="term" value="C:mitochondrial small ribosomal subunit"/>
    <property type="evidence" value="ECO:0007669"/>
    <property type="project" value="TreeGrafter"/>
</dbReference>
<dbReference type="PANTHER" id="PTHR28058">
    <property type="entry name" value="37S RIBOSOMAL PROTEIN MRP51, MITOCHONDRIAL"/>
    <property type="match status" value="1"/>
</dbReference>
<feature type="compositionally biased region" description="Basic and acidic residues" evidence="1">
    <location>
        <begin position="435"/>
        <end position="444"/>
    </location>
</feature>
<dbReference type="EMBL" id="NJET01000181">
    <property type="protein sequence ID" value="PHH59803.1"/>
    <property type="molecule type" value="Genomic_DNA"/>
</dbReference>
<dbReference type="Pfam" id="PF11709">
    <property type="entry name" value="Mit_ribos_Mrp51"/>
    <property type="match status" value="1"/>
</dbReference>
<dbReference type="Proteomes" id="UP000226192">
    <property type="component" value="Unassembled WGS sequence"/>
</dbReference>
<feature type="region of interest" description="Disordered" evidence="1">
    <location>
        <begin position="431"/>
        <end position="481"/>
    </location>
</feature>
<dbReference type="STRING" id="1399860.A0A2C5XWP9"/>
<reference evidence="2 3" key="1">
    <citation type="submission" date="2017-06" db="EMBL/GenBank/DDBJ databases">
        <title>Ant-infecting Ophiocordyceps genomes reveal a high diversity of potential behavioral manipulation genes and a possible major role for enterotoxins.</title>
        <authorList>
            <person name="De Bekker C."/>
            <person name="Evans H.C."/>
            <person name="Brachmann A."/>
            <person name="Hughes D.P."/>
        </authorList>
    </citation>
    <scope>NUCLEOTIDE SEQUENCE [LARGE SCALE GENOMIC DNA]</scope>
    <source>
        <strain evidence="2 3">Map64</strain>
    </source>
</reference>
<dbReference type="GO" id="GO:0003735">
    <property type="term" value="F:structural constituent of ribosome"/>
    <property type="evidence" value="ECO:0007669"/>
    <property type="project" value="TreeGrafter"/>
</dbReference>